<dbReference type="PANTHER" id="PTHR11592:SF78">
    <property type="entry name" value="GLUTATHIONE PEROXIDASE"/>
    <property type="match status" value="1"/>
</dbReference>
<dbReference type="InterPro" id="IPR000889">
    <property type="entry name" value="Glutathione_peroxidase"/>
</dbReference>
<keyword evidence="5" id="KW-1133">Transmembrane helix</keyword>
<reference evidence="7 8" key="1">
    <citation type="submission" date="2024-03" db="EMBL/GenBank/DDBJ databases">
        <title>Complete genome sequence of the green alga Chloropicon roscoffensis RCC1871.</title>
        <authorList>
            <person name="Lemieux C."/>
            <person name="Pombert J.-F."/>
            <person name="Otis C."/>
            <person name="Turmel M."/>
        </authorList>
    </citation>
    <scope>NUCLEOTIDE SEQUENCE [LARGE SCALE GENOMIC DNA]</scope>
    <source>
        <strain evidence="7 8">RCC1871</strain>
    </source>
</reference>
<evidence type="ECO:0000256" key="1">
    <source>
        <dbReference type="ARBA" id="ARBA00006926"/>
    </source>
</evidence>
<dbReference type="PROSITE" id="PS00763">
    <property type="entry name" value="GLUTATHIONE_PEROXID_2"/>
    <property type="match status" value="1"/>
</dbReference>
<dbReference type="PANTHER" id="PTHR11592">
    <property type="entry name" value="GLUTATHIONE PEROXIDASE"/>
    <property type="match status" value="1"/>
</dbReference>
<dbReference type="SUPFAM" id="SSF52833">
    <property type="entry name" value="Thioredoxin-like"/>
    <property type="match status" value="1"/>
</dbReference>
<name>A0AAX4P5E3_9CHLO</name>
<dbReference type="Gene3D" id="3.40.30.10">
    <property type="entry name" value="Glutaredoxin"/>
    <property type="match status" value="1"/>
</dbReference>
<evidence type="ECO:0000313" key="8">
    <source>
        <dbReference type="Proteomes" id="UP001472866"/>
    </source>
</evidence>
<dbReference type="Proteomes" id="UP001472866">
    <property type="component" value="Chromosome 04"/>
</dbReference>
<sequence length="216" mass="23262">MHTSNSKYARKGARGGPGVVGKAVLGISLLAFGFYTVKGGFRASGSGTSPQVATSGLRTATAASSQAASEEVHDSLWKYTAKDIDGIDLPLSTFAGKVALVSLYDKHREKGFTVLGFPCNQFGKQEPHDEATIKEFVASKYGVTFPMFSKVDVNGPNAHPVWKFLKSNQAVGTHDIGWNFDKFLVNKDGHVVKRVKGANKPFKLEKEILALLQESG</sequence>
<dbReference type="GO" id="GO:0004601">
    <property type="term" value="F:peroxidase activity"/>
    <property type="evidence" value="ECO:0007669"/>
    <property type="project" value="UniProtKB-KW"/>
</dbReference>
<feature type="transmembrane region" description="Helical" evidence="5">
    <location>
        <begin position="20"/>
        <end position="37"/>
    </location>
</feature>
<gene>
    <name evidence="7" type="ORF">HKI87_04g27980</name>
</gene>
<dbReference type="EMBL" id="CP151504">
    <property type="protein sequence ID" value="WZN61263.1"/>
    <property type="molecule type" value="Genomic_DNA"/>
</dbReference>
<dbReference type="AlphaFoldDB" id="A0AAX4P5E3"/>
<proteinExistence type="inferred from homology"/>
<keyword evidence="2 4" id="KW-0575">Peroxidase</keyword>
<organism evidence="7 8">
    <name type="scientific">Chloropicon roscoffensis</name>
    <dbReference type="NCBI Taxonomy" id="1461544"/>
    <lineage>
        <taxon>Eukaryota</taxon>
        <taxon>Viridiplantae</taxon>
        <taxon>Chlorophyta</taxon>
        <taxon>Chloropicophyceae</taxon>
        <taxon>Chloropicales</taxon>
        <taxon>Chloropicaceae</taxon>
        <taxon>Chloropicon</taxon>
    </lineage>
</organism>
<protein>
    <recommendedName>
        <fullName evidence="4">Glutathione peroxidase</fullName>
    </recommendedName>
</protein>
<evidence type="ECO:0000313" key="7">
    <source>
        <dbReference type="EMBL" id="WZN61263.1"/>
    </source>
</evidence>
<dbReference type="Pfam" id="PF00255">
    <property type="entry name" value="GSHPx"/>
    <property type="match status" value="1"/>
</dbReference>
<keyword evidence="3 4" id="KW-0560">Oxidoreductase</keyword>
<accession>A0AAX4P5E3</accession>
<evidence type="ECO:0000259" key="6">
    <source>
        <dbReference type="PROSITE" id="PS51352"/>
    </source>
</evidence>
<comment type="similarity">
    <text evidence="1 4">Belongs to the glutathione peroxidase family.</text>
</comment>
<dbReference type="CDD" id="cd00340">
    <property type="entry name" value="GSH_Peroxidase"/>
    <property type="match status" value="1"/>
</dbReference>
<keyword evidence="5" id="KW-0472">Membrane</keyword>
<evidence type="ECO:0000256" key="3">
    <source>
        <dbReference type="ARBA" id="ARBA00023002"/>
    </source>
</evidence>
<dbReference type="PROSITE" id="PS51355">
    <property type="entry name" value="GLUTATHIONE_PEROXID_3"/>
    <property type="match status" value="1"/>
</dbReference>
<feature type="domain" description="Thioredoxin" evidence="6">
    <location>
        <begin position="57"/>
        <end position="213"/>
    </location>
</feature>
<evidence type="ECO:0000256" key="4">
    <source>
        <dbReference type="RuleBase" id="RU000499"/>
    </source>
</evidence>
<dbReference type="GO" id="GO:0006979">
    <property type="term" value="P:response to oxidative stress"/>
    <property type="evidence" value="ECO:0007669"/>
    <property type="project" value="InterPro"/>
</dbReference>
<keyword evidence="5" id="KW-0812">Transmembrane</keyword>
<dbReference type="InterPro" id="IPR036249">
    <property type="entry name" value="Thioredoxin-like_sf"/>
</dbReference>
<dbReference type="PROSITE" id="PS51352">
    <property type="entry name" value="THIOREDOXIN_2"/>
    <property type="match status" value="1"/>
</dbReference>
<evidence type="ECO:0000256" key="2">
    <source>
        <dbReference type="ARBA" id="ARBA00022559"/>
    </source>
</evidence>
<dbReference type="InterPro" id="IPR029760">
    <property type="entry name" value="GPX_CS"/>
</dbReference>
<dbReference type="PRINTS" id="PR01011">
    <property type="entry name" value="GLUTPROXDASE"/>
</dbReference>
<dbReference type="InterPro" id="IPR013766">
    <property type="entry name" value="Thioredoxin_domain"/>
</dbReference>
<evidence type="ECO:0000256" key="5">
    <source>
        <dbReference type="SAM" id="Phobius"/>
    </source>
</evidence>
<keyword evidence="8" id="KW-1185">Reference proteome</keyword>